<evidence type="ECO:0000313" key="3">
    <source>
        <dbReference type="Proteomes" id="UP000516148"/>
    </source>
</evidence>
<dbReference type="Proteomes" id="UP000516148">
    <property type="component" value="Chromosome"/>
</dbReference>
<evidence type="ECO:0000256" key="1">
    <source>
        <dbReference type="SAM" id="SignalP"/>
    </source>
</evidence>
<feature type="signal peptide" evidence="1">
    <location>
        <begin position="1"/>
        <end position="20"/>
    </location>
</feature>
<dbReference type="AlphaFoldDB" id="A0A7H0LJ81"/>
<evidence type="ECO:0000313" key="2">
    <source>
        <dbReference type="EMBL" id="QNQ09734.1"/>
    </source>
</evidence>
<accession>A0A7H0LJ81</accession>
<organism evidence="2 3">
    <name type="scientific">Sphingomonas alpina</name>
    <dbReference type="NCBI Taxonomy" id="653931"/>
    <lineage>
        <taxon>Bacteria</taxon>
        <taxon>Pseudomonadati</taxon>
        <taxon>Pseudomonadota</taxon>
        <taxon>Alphaproteobacteria</taxon>
        <taxon>Sphingomonadales</taxon>
        <taxon>Sphingomonadaceae</taxon>
        <taxon>Sphingomonas</taxon>
    </lineage>
</organism>
<keyword evidence="3" id="KW-1185">Reference proteome</keyword>
<keyword evidence="1" id="KW-0732">Signal</keyword>
<protein>
    <submittedName>
        <fullName evidence="2">Uncharacterized protein</fullName>
    </submittedName>
</protein>
<name>A0A7H0LJ81_9SPHN</name>
<proteinExistence type="predicted"/>
<dbReference type="KEGG" id="spap:H3Z74_00255"/>
<sequence>MKIPNSILATLALAGLIAPAAAWGRQVVVQVDAKSGPWLPKANKKMPFGRDAGAPLVVPGIPDVSGKVSIYAEGTTISAGNGAVDAKGVESKAVDDTKGPGGKVYPSLYTPKILYPANLHALVAVFVDDKGVLVGRPFIVGEGVRVPIPEGAKALSLGFNDVSFAGNSGSLKVIVEMPDD</sequence>
<dbReference type="EMBL" id="CP061038">
    <property type="protein sequence ID" value="QNQ09734.1"/>
    <property type="molecule type" value="Genomic_DNA"/>
</dbReference>
<dbReference type="RefSeq" id="WP_187762043.1">
    <property type="nucleotide sequence ID" value="NZ_CP061038.1"/>
</dbReference>
<gene>
    <name evidence="2" type="ORF">H3Z74_00255</name>
</gene>
<reference evidence="2 3" key="1">
    <citation type="submission" date="2020-09" db="EMBL/GenBank/DDBJ databases">
        <title>Sphingomonas sp., a new species isolated from pork steak.</title>
        <authorList>
            <person name="Heidler von Heilborn D."/>
        </authorList>
    </citation>
    <scope>NUCLEOTIDE SEQUENCE [LARGE SCALE GENOMIC DNA]</scope>
    <source>
        <strain evidence="3">S8-3T</strain>
    </source>
</reference>
<dbReference type="Gene3D" id="2.60.120.430">
    <property type="entry name" value="Galactose-binding lectin"/>
    <property type="match status" value="1"/>
</dbReference>
<feature type="chain" id="PRO_5028923884" evidence="1">
    <location>
        <begin position="21"/>
        <end position="180"/>
    </location>
</feature>